<feature type="transmembrane region" description="Helical" evidence="12">
    <location>
        <begin position="438"/>
        <end position="461"/>
    </location>
</feature>
<evidence type="ECO:0000256" key="4">
    <source>
        <dbReference type="ARBA" id="ARBA00022692"/>
    </source>
</evidence>
<keyword evidence="5 12" id="KW-1133">Transmembrane helix</keyword>
<evidence type="ECO:0000256" key="12">
    <source>
        <dbReference type="SAM" id="Phobius"/>
    </source>
</evidence>
<dbReference type="EMBL" id="JAZGQO010000011">
    <property type="protein sequence ID" value="KAK6173619.1"/>
    <property type="molecule type" value="Genomic_DNA"/>
</dbReference>
<keyword evidence="6" id="KW-0915">Sodium</keyword>
<dbReference type="Pfam" id="PF00858">
    <property type="entry name" value="ASC"/>
    <property type="match status" value="1"/>
</dbReference>
<dbReference type="GO" id="GO:0005886">
    <property type="term" value="C:plasma membrane"/>
    <property type="evidence" value="ECO:0007669"/>
    <property type="project" value="TreeGrafter"/>
</dbReference>
<evidence type="ECO:0000256" key="1">
    <source>
        <dbReference type="ARBA" id="ARBA00004141"/>
    </source>
</evidence>
<comment type="caution">
    <text evidence="13">The sequence shown here is derived from an EMBL/GenBank/DDBJ whole genome shotgun (WGS) entry which is preliminary data.</text>
</comment>
<dbReference type="PANTHER" id="PTHR11690">
    <property type="entry name" value="AMILORIDE-SENSITIVE SODIUM CHANNEL-RELATED"/>
    <property type="match status" value="1"/>
</dbReference>
<proteinExistence type="inferred from homology"/>
<evidence type="ECO:0000256" key="9">
    <source>
        <dbReference type="ARBA" id="ARBA00023201"/>
    </source>
</evidence>
<name>A0AAN8JD38_PATCE</name>
<keyword evidence="2 11" id="KW-0813">Transport</keyword>
<keyword evidence="10 11" id="KW-0407">Ion channel</keyword>
<evidence type="ECO:0000256" key="8">
    <source>
        <dbReference type="ARBA" id="ARBA00023136"/>
    </source>
</evidence>
<keyword evidence="3 11" id="KW-0894">Sodium channel</keyword>
<gene>
    <name evidence="13" type="ORF">SNE40_017036</name>
</gene>
<organism evidence="13 14">
    <name type="scientific">Patella caerulea</name>
    <name type="common">Rayed Mediterranean limpet</name>
    <dbReference type="NCBI Taxonomy" id="87958"/>
    <lineage>
        <taxon>Eukaryota</taxon>
        <taxon>Metazoa</taxon>
        <taxon>Spiralia</taxon>
        <taxon>Lophotrochozoa</taxon>
        <taxon>Mollusca</taxon>
        <taxon>Gastropoda</taxon>
        <taxon>Patellogastropoda</taxon>
        <taxon>Patelloidea</taxon>
        <taxon>Patellidae</taxon>
        <taxon>Patella</taxon>
    </lineage>
</organism>
<evidence type="ECO:0000256" key="7">
    <source>
        <dbReference type="ARBA" id="ARBA00023065"/>
    </source>
</evidence>
<protein>
    <submittedName>
        <fullName evidence="13">Uncharacterized protein</fullName>
    </submittedName>
</protein>
<keyword evidence="7 11" id="KW-0406">Ion transport</keyword>
<dbReference type="Gene3D" id="2.60.470.10">
    <property type="entry name" value="Acid-sensing ion channels like domains"/>
    <property type="match status" value="1"/>
</dbReference>
<evidence type="ECO:0000256" key="11">
    <source>
        <dbReference type="RuleBase" id="RU000679"/>
    </source>
</evidence>
<keyword evidence="8 12" id="KW-0472">Membrane</keyword>
<evidence type="ECO:0000256" key="2">
    <source>
        <dbReference type="ARBA" id="ARBA00022448"/>
    </source>
</evidence>
<evidence type="ECO:0000313" key="13">
    <source>
        <dbReference type="EMBL" id="KAK6173619.1"/>
    </source>
</evidence>
<evidence type="ECO:0000256" key="6">
    <source>
        <dbReference type="ARBA" id="ARBA00023053"/>
    </source>
</evidence>
<sequence>MDDEKKKAGVVNRLPLRPGKMVDIYEESATIHGVPMAIKPQLYSFRRPLWSLMLLGMVVVLAFLIYESLTMYYEYPINTETKLEFNTQIQFPTVTICNANQFHLERIPDDPQLHNLLFSLSAAYLLNIDSGADDAPNDETTNDASTYTGDDLHEFALNAAHRLENMFIICIWEGEAINCTDSFETVITDLGVCYSFNANTSSPLMSHGSNSMSGLRIMGTIEQEAYFFSAMTFAGFKVFLHEPGSAPLMTSNGFVVGPGTTTLVNVRKEKVIGLGSPYKAFGSEYCLDSNQKILERYKEYIYTRDTCEMNCLLDHLVKNCNCRNIFDRGSEKYCSLQELNECYIPKKAETNYSAVYEKCDCPGRCTKEQYPFAISVAGFSNFMQSYLVDPAEILPSKSYIRENGIDLRIYYESSTVTVSEQKAQVTLETVLGNIGGNMGLFIGASILSLIELFEFLVALIVSLRAGPKTISDVH</sequence>
<keyword evidence="9 11" id="KW-0739">Sodium transport</keyword>
<accession>A0AAN8JD38</accession>
<keyword evidence="14" id="KW-1185">Reference proteome</keyword>
<dbReference type="Proteomes" id="UP001347796">
    <property type="component" value="Unassembled WGS sequence"/>
</dbReference>
<evidence type="ECO:0000256" key="10">
    <source>
        <dbReference type="ARBA" id="ARBA00023303"/>
    </source>
</evidence>
<dbReference type="GO" id="GO:0015280">
    <property type="term" value="F:ligand-gated sodium channel activity"/>
    <property type="evidence" value="ECO:0007669"/>
    <property type="project" value="TreeGrafter"/>
</dbReference>
<comment type="similarity">
    <text evidence="11">Belongs to the amiloride-sensitive sodium channel (TC 1.A.6) family.</text>
</comment>
<evidence type="ECO:0000256" key="5">
    <source>
        <dbReference type="ARBA" id="ARBA00022989"/>
    </source>
</evidence>
<dbReference type="AlphaFoldDB" id="A0AAN8JD38"/>
<dbReference type="InterPro" id="IPR001873">
    <property type="entry name" value="ENaC"/>
</dbReference>
<keyword evidence="4 11" id="KW-0812">Transmembrane</keyword>
<dbReference type="PRINTS" id="PR01078">
    <property type="entry name" value="AMINACHANNEL"/>
</dbReference>
<comment type="subcellular location">
    <subcellularLocation>
        <location evidence="1">Membrane</location>
        <topology evidence="1">Multi-pass membrane protein</topology>
    </subcellularLocation>
</comment>
<dbReference type="Gene3D" id="1.10.287.770">
    <property type="entry name" value="YojJ-like"/>
    <property type="match status" value="1"/>
</dbReference>
<evidence type="ECO:0000256" key="3">
    <source>
        <dbReference type="ARBA" id="ARBA00022461"/>
    </source>
</evidence>
<feature type="transmembrane region" description="Helical" evidence="12">
    <location>
        <begin position="49"/>
        <end position="66"/>
    </location>
</feature>
<evidence type="ECO:0000313" key="14">
    <source>
        <dbReference type="Proteomes" id="UP001347796"/>
    </source>
</evidence>
<reference evidence="13 14" key="1">
    <citation type="submission" date="2024-01" db="EMBL/GenBank/DDBJ databases">
        <title>The genome of the rayed Mediterranean limpet Patella caerulea (Linnaeus, 1758).</title>
        <authorList>
            <person name="Anh-Thu Weber A."/>
            <person name="Halstead-Nussloch G."/>
        </authorList>
    </citation>
    <scope>NUCLEOTIDE SEQUENCE [LARGE SCALE GENOMIC DNA]</scope>
    <source>
        <strain evidence="13">AATW-2023a</strain>
        <tissue evidence="13">Whole specimen</tissue>
    </source>
</reference>